<accession>A0A9P9BJ74</accession>
<proteinExistence type="predicted"/>
<evidence type="ECO:0000313" key="2">
    <source>
        <dbReference type="Proteomes" id="UP000756346"/>
    </source>
</evidence>
<keyword evidence="2" id="KW-1185">Reference proteome</keyword>
<dbReference type="GeneID" id="70185255"/>
<evidence type="ECO:0000313" key="1">
    <source>
        <dbReference type="EMBL" id="KAH7016496.1"/>
    </source>
</evidence>
<name>A0A9P9BJ74_9PEZI</name>
<dbReference type="EMBL" id="JAGTJQ010000012">
    <property type="protein sequence ID" value="KAH7016496.1"/>
    <property type="molecule type" value="Genomic_DNA"/>
</dbReference>
<protein>
    <submittedName>
        <fullName evidence="1">Uncharacterized protein</fullName>
    </submittedName>
</protein>
<gene>
    <name evidence="1" type="ORF">B0I36DRAFT_337901</name>
</gene>
<dbReference type="Proteomes" id="UP000756346">
    <property type="component" value="Unassembled WGS sequence"/>
</dbReference>
<dbReference type="RefSeq" id="XP_046006120.1">
    <property type="nucleotide sequence ID" value="XM_046155709.1"/>
</dbReference>
<organism evidence="1 2">
    <name type="scientific">Microdochium trichocladiopsis</name>
    <dbReference type="NCBI Taxonomy" id="1682393"/>
    <lineage>
        <taxon>Eukaryota</taxon>
        <taxon>Fungi</taxon>
        <taxon>Dikarya</taxon>
        <taxon>Ascomycota</taxon>
        <taxon>Pezizomycotina</taxon>
        <taxon>Sordariomycetes</taxon>
        <taxon>Xylariomycetidae</taxon>
        <taxon>Xylariales</taxon>
        <taxon>Microdochiaceae</taxon>
        <taxon>Microdochium</taxon>
    </lineage>
</organism>
<comment type="caution">
    <text evidence="1">The sequence shown here is derived from an EMBL/GenBank/DDBJ whole genome shotgun (WGS) entry which is preliminary data.</text>
</comment>
<sequence>MGCSPCLVTSGATTAHDAPVLLQVSPRRIKVLPELPEPRRRCCCHGRSSSTPRGATLPCRRPGWPSRCYCCGADSGVPEQAGSSKSHHIGMQLYGSSRCRCQRATHDCSCQSIHDHDCHSRSYQVYIHADPRQERLTLSGLDEYRGLGSLASPLGFQGQRCAREVFN</sequence>
<dbReference type="AlphaFoldDB" id="A0A9P9BJ74"/>
<reference evidence="1" key="1">
    <citation type="journal article" date="2021" name="Nat. Commun.">
        <title>Genetic determinants of endophytism in the Arabidopsis root mycobiome.</title>
        <authorList>
            <person name="Mesny F."/>
            <person name="Miyauchi S."/>
            <person name="Thiergart T."/>
            <person name="Pickel B."/>
            <person name="Atanasova L."/>
            <person name="Karlsson M."/>
            <person name="Huettel B."/>
            <person name="Barry K.W."/>
            <person name="Haridas S."/>
            <person name="Chen C."/>
            <person name="Bauer D."/>
            <person name="Andreopoulos W."/>
            <person name="Pangilinan J."/>
            <person name="LaButti K."/>
            <person name="Riley R."/>
            <person name="Lipzen A."/>
            <person name="Clum A."/>
            <person name="Drula E."/>
            <person name="Henrissat B."/>
            <person name="Kohler A."/>
            <person name="Grigoriev I.V."/>
            <person name="Martin F.M."/>
            <person name="Hacquard S."/>
        </authorList>
    </citation>
    <scope>NUCLEOTIDE SEQUENCE</scope>
    <source>
        <strain evidence="1">MPI-CAGE-CH-0230</strain>
    </source>
</reference>